<dbReference type="AlphaFoldDB" id="A0AAW0KFG7"/>
<dbReference type="EMBL" id="PKMF04000314">
    <property type="protein sequence ID" value="KAK7838082.1"/>
    <property type="molecule type" value="Genomic_DNA"/>
</dbReference>
<reference evidence="1 2" key="1">
    <citation type="journal article" date="2018" name="Sci. Data">
        <title>The draft genome sequence of cork oak.</title>
        <authorList>
            <person name="Ramos A.M."/>
            <person name="Usie A."/>
            <person name="Barbosa P."/>
            <person name="Barros P.M."/>
            <person name="Capote T."/>
            <person name="Chaves I."/>
            <person name="Simoes F."/>
            <person name="Abreu I."/>
            <person name="Carrasquinho I."/>
            <person name="Faro C."/>
            <person name="Guimaraes J.B."/>
            <person name="Mendonca D."/>
            <person name="Nobrega F."/>
            <person name="Rodrigues L."/>
            <person name="Saibo N.J.M."/>
            <person name="Varela M.C."/>
            <person name="Egas C."/>
            <person name="Matos J."/>
            <person name="Miguel C.M."/>
            <person name="Oliveira M.M."/>
            <person name="Ricardo C.P."/>
            <person name="Goncalves S."/>
        </authorList>
    </citation>
    <scope>NUCLEOTIDE SEQUENCE [LARGE SCALE GENOMIC DNA]</scope>
    <source>
        <strain evidence="2">cv. HL8</strain>
    </source>
</reference>
<name>A0AAW0KFG7_QUESU</name>
<dbReference type="PANTHER" id="PTHR46328:SF27">
    <property type="entry name" value="OS12G0287500 PROTEIN"/>
    <property type="match status" value="1"/>
</dbReference>
<dbReference type="PANTHER" id="PTHR46328">
    <property type="entry name" value="FAR-RED IMPAIRED RESPONSIVE (FAR1) FAMILY PROTEIN-RELATED"/>
    <property type="match status" value="1"/>
</dbReference>
<evidence type="ECO:0000313" key="1">
    <source>
        <dbReference type="EMBL" id="KAK7838082.1"/>
    </source>
</evidence>
<accession>A0AAW0KFG7</accession>
<protein>
    <submittedName>
        <fullName evidence="1">Protein far1-related sequence 5</fullName>
    </submittedName>
</protein>
<keyword evidence="2" id="KW-1185">Reference proteome</keyword>
<gene>
    <name evidence="1" type="primary">FRS5_0</name>
    <name evidence="1" type="ORF">CFP56_020298</name>
</gene>
<organism evidence="1 2">
    <name type="scientific">Quercus suber</name>
    <name type="common">Cork oak</name>
    <dbReference type="NCBI Taxonomy" id="58331"/>
    <lineage>
        <taxon>Eukaryota</taxon>
        <taxon>Viridiplantae</taxon>
        <taxon>Streptophyta</taxon>
        <taxon>Embryophyta</taxon>
        <taxon>Tracheophyta</taxon>
        <taxon>Spermatophyta</taxon>
        <taxon>Magnoliopsida</taxon>
        <taxon>eudicotyledons</taxon>
        <taxon>Gunneridae</taxon>
        <taxon>Pentapetalae</taxon>
        <taxon>rosids</taxon>
        <taxon>fabids</taxon>
        <taxon>Fagales</taxon>
        <taxon>Fagaceae</taxon>
        <taxon>Quercus</taxon>
    </lineage>
</organism>
<comment type="caution">
    <text evidence="1">The sequence shown here is derived from an EMBL/GenBank/DDBJ whole genome shotgun (WGS) entry which is preliminary data.</text>
</comment>
<sequence>MSTSNEEPETISLYDMVEDESEINEDQNYVDLSLNVLNQPFACNRHLEPCLNVVFDKLDDAKACYNVYARQKGVSRKSDEDTERIGPECAETRVGCKTMIDTWVVCKFVENHNYELLTPKSTSMLCGHRVITNAQRNLIDTLNETEAGSQSEKKYKHIGQTLQKVHEELLAMQDVCDVDDSGSPDNTTLNNQVLSNLPITLRDCPHVPSKEGLKI</sequence>
<proteinExistence type="predicted"/>
<evidence type="ECO:0000313" key="2">
    <source>
        <dbReference type="Proteomes" id="UP000237347"/>
    </source>
</evidence>
<dbReference type="Proteomes" id="UP000237347">
    <property type="component" value="Unassembled WGS sequence"/>
</dbReference>